<evidence type="ECO:0000259" key="5">
    <source>
        <dbReference type="PROSITE" id="PS50931"/>
    </source>
</evidence>
<dbReference type="SUPFAM" id="SSF46785">
    <property type="entry name" value="Winged helix' DNA-binding domain"/>
    <property type="match status" value="1"/>
</dbReference>
<dbReference type="InterPro" id="IPR036390">
    <property type="entry name" value="WH_DNA-bd_sf"/>
</dbReference>
<comment type="caution">
    <text evidence="6">The sequence shown here is derived from an EMBL/GenBank/DDBJ whole genome shotgun (WGS) entry which is preliminary data.</text>
</comment>
<dbReference type="CDD" id="cd05466">
    <property type="entry name" value="PBP2_LTTR_substrate"/>
    <property type="match status" value="1"/>
</dbReference>
<dbReference type="InterPro" id="IPR036388">
    <property type="entry name" value="WH-like_DNA-bd_sf"/>
</dbReference>
<feature type="domain" description="HTH lysR-type" evidence="5">
    <location>
        <begin position="1"/>
        <end position="58"/>
    </location>
</feature>
<proteinExistence type="inferred from homology"/>
<dbReference type="GO" id="GO:0032993">
    <property type="term" value="C:protein-DNA complex"/>
    <property type="evidence" value="ECO:0007669"/>
    <property type="project" value="TreeGrafter"/>
</dbReference>
<evidence type="ECO:0000256" key="4">
    <source>
        <dbReference type="ARBA" id="ARBA00023163"/>
    </source>
</evidence>
<dbReference type="InterPro" id="IPR005119">
    <property type="entry name" value="LysR_subst-bd"/>
</dbReference>
<dbReference type="PANTHER" id="PTHR30346:SF0">
    <property type="entry name" value="HCA OPERON TRANSCRIPTIONAL ACTIVATOR HCAR"/>
    <property type="match status" value="1"/>
</dbReference>
<dbReference type="Gene3D" id="1.10.10.10">
    <property type="entry name" value="Winged helix-like DNA-binding domain superfamily/Winged helix DNA-binding domain"/>
    <property type="match status" value="1"/>
</dbReference>
<dbReference type="EMBL" id="JALEMU010000020">
    <property type="protein sequence ID" value="MCI5754874.1"/>
    <property type="molecule type" value="Genomic_DNA"/>
</dbReference>
<evidence type="ECO:0000313" key="9">
    <source>
        <dbReference type="Proteomes" id="UP001139365"/>
    </source>
</evidence>
<evidence type="ECO:0000313" key="6">
    <source>
        <dbReference type="EMBL" id="CDC73176.1"/>
    </source>
</evidence>
<accession>R6TZ63</accession>
<dbReference type="SUPFAM" id="SSF53850">
    <property type="entry name" value="Periplasmic binding protein-like II"/>
    <property type="match status" value="1"/>
</dbReference>
<dbReference type="Pfam" id="PF00126">
    <property type="entry name" value="HTH_1"/>
    <property type="match status" value="1"/>
</dbReference>
<evidence type="ECO:0000256" key="3">
    <source>
        <dbReference type="ARBA" id="ARBA00023125"/>
    </source>
</evidence>
<dbReference type="EMBL" id="CBFW010000149">
    <property type="protein sequence ID" value="CDC73176.1"/>
    <property type="molecule type" value="Genomic_DNA"/>
</dbReference>
<evidence type="ECO:0000256" key="2">
    <source>
        <dbReference type="ARBA" id="ARBA00023015"/>
    </source>
</evidence>
<keyword evidence="2" id="KW-0805">Transcription regulation</keyword>
<dbReference type="GO" id="GO:0003677">
    <property type="term" value="F:DNA binding"/>
    <property type="evidence" value="ECO:0007669"/>
    <property type="project" value="UniProtKB-KW"/>
</dbReference>
<dbReference type="AlphaFoldDB" id="R6TZ63"/>
<dbReference type="Gene3D" id="3.40.190.10">
    <property type="entry name" value="Periplasmic binding protein-like II"/>
    <property type="match status" value="2"/>
</dbReference>
<dbReference type="GO" id="GO:0003700">
    <property type="term" value="F:DNA-binding transcription factor activity"/>
    <property type="evidence" value="ECO:0007669"/>
    <property type="project" value="InterPro"/>
</dbReference>
<evidence type="ECO:0000256" key="1">
    <source>
        <dbReference type="ARBA" id="ARBA00009437"/>
    </source>
</evidence>
<keyword evidence="3" id="KW-0238">DNA-binding</keyword>
<dbReference type="InterPro" id="IPR000847">
    <property type="entry name" value="LysR_HTH_N"/>
</dbReference>
<evidence type="ECO:0000313" key="7">
    <source>
        <dbReference type="EMBL" id="MCI5754874.1"/>
    </source>
</evidence>
<dbReference type="Proteomes" id="UP001139365">
    <property type="component" value="Unassembled WGS sequence"/>
</dbReference>
<protein>
    <submittedName>
        <fullName evidence="7">LysR family transcriptional regulator</fullName>
    </submittedName>
</protein>
<comment type="similarity">
    <text evidence="1">Belongs to the LysR transcriptional regulatory family.</text>
</comment>
<dbReference type="PANTHER" id="PTHR30346">
    <property type="entry name" value="TRANSCRIPTIONAL DUAL REGULATOR HCAR-RELATED"/>
    <property type="match status" value="1"/>
</dbReference>
<reference evidence="7 9" key="2">
    <citation type="submission" date="2022-03" db="EMBL/GenBank/DDBJ databases">
        <title>Metagenome-assembled genomes from swine fecal metagenomes.</title>
        <authorList>
            <person name="Holman D.B."/>
            <person name="Kommadath A."/>
        </authorList>
    </citation>
    <scope>NUCLEOTIDE SEQUENCE [LARGE SCALE GENOMIC DNA]</scope>
    <source>
        <strain evidence="7">SUG147</strain>
    </source>
</reference>
<name>R6TZ63_9BACT</name>
<sequence>MTLQQLNYAITIAETGSMNRAAEKLYIAQPSLSASMQELEKELGISIFNRGGRGVTLTPEGQEFILYANQVYGQYRNLLEKFGKGGNVRKKFGVSAQHYSFAVRAFVEMAKNFDILEYDFAIRETRTRDVITDVATLRSEIGILYLSDFNRRAILKMLANANLEFRHLIDCDVYAYLWRGHPLANEKSVTREQLSEYPCMTFEQGENSSFYLTEEVFNTAEYARTVKVNDRATMLNLMVGLNGYTICSGIICEELNGTDYAAVRFVPDGDPHESIMEVGYIVRKDSMLSRIGELYVSEIKKYLGIASENLKE</sequence>
<dbReference type="STRING" id="1263015.BN580_01169"/>
<dbReference type="PRINTS" id="PR00039">
    <property type="entry name" value="HTHLYSR"/>
</dbReference>
<dbReference type="PROSITE" id="PS50931">
    <property type="entry name" value="HTH_LYSR"/>
    <property type="match status" value="1"/>
</dbReference>
<organism evidence="6 8">
    <name type="scientific">Candidatus Colimorpha enterica</name>
    <dbReference type="NCBI Taxonomy" id="3083063"/>
    <lineage>
        <taxon>Bacteria</taxon>
        <taxon>Pseudomonadati</taxon>
        <taxon>Bacteroidota</taxon>
        <taxon>Bacteroidia</taxon>
        <taxon>Bacteroidales</taxon>
        <taxon>Candidatus Colimorpha</taxon>
    </lineage>
</organism>
<gene>
    <name evidence="6" type="ORF">BN580_01169</name>
    <name evidence="7" type="ORF">MR241_01085</name>
</gene>
<evidence type="ECO:0000313" key="8">
    <source>
        <dbReference type="Proteomes" id="UP000017938"/>
    </source>
</evidence>
<reference evidence="6" key="1">
    <citation type="submission" date="2012-11" db="EMBL/GenBank/DDBJ databases">
        <title>Dependencies among metagenomic species, viruses, plasmids and units of genetic variation.</title>
        <authorList>
            <person name="Nielsen H.B."/>
            <person name="Almeida M."/>
            <person name="Juncker A.S."/>
            <person name="Rasmussen S."/>
            <person name="Li J."/>
            <person name="Sunagawa S."/>
            <person name="Plichta D."/>
            <person name="Gautier L."/>
            <person name="Le Chatelier E."/>
            <person name="Peletier E."/>
            <person name="Bonde I."/>
            <person name="Nielsen T."/>
            <person name="Manichanh C."/>
            <person name="Arumugam M."/>
            <person name="Batto J."/>
            <person name="Santos M.B.Q.D."/>
            <person name="Blom N."/>
            <person name="Borruel N."/>
            <person name="Burgdorf K.S."/>
            <person name="Boumezbeur F."/>
            <person name="Casellas F."/>
            <person name="Dore J."/>
            <person name="Guarner F."/>
            <person name="Hansen T."/>
            <person name="Hildebrand F."/>
            <person name="Kaas R.S."/>
            <person name="Kennedy S."/>
            <person name="Kristiansen K."/>
            <person name="Kultima J.R."/>
            <person name="Leonard P."/>
            <person name="Levenez F."/>
            <person name="Lund O."/>
            <person name="Moumen B."/>
            <person name="Le Paslier D."/>
            <person name="Pons N."/>
            <person name="Pedersen O."/>
            <person name="Prifti E."/>
            <person name="Qin J."/>
            <person name="Raes J."/>
            <person name="Tap J."/>
            <person name="Tims S."/>
            <person name="Ussery D.W."/>
            <person name="Yamada T."/>
            <person name="MetaHit consortium"/>
            <person name="Renault P."/>
            <person name="Sicheritz-Ponten T."/>
            <person name="Bork P."/>
            <person name="Wang J."/>
            <person name="Brunak S."/>
            <person name="Ehrlich S.D."/>
        </authorList>
    </citation>
    <scope>NUCLEOTIDE SEQUENCE [LARGE SCALE GENOMIC DNA]</scope>
</reference>
<dbReference type="Proteomes" id="UP000017938">
    <property type="component" value="Unassembled WGS sequence"/>
</dbReference>
<dbReference type="Pfam" id="PF03466">
    <property type="entry name" value="LysR_substrate"/>
    <property type="match status" value="1"/>
</dbReference>
<keyword evidence="4" id="KW-0804">Transcription</keyword>
<dbReference type="FunFam" id="1.10.10.10:FF:000001">
    <property type="entry name" value="LysR family transcriptional regulator"/>
    <property type="match status" value="1"/>
</dbReference>